<organism evidence="2 3">
    <name type="scientific">Brassica cretica</name>
    <name type="common">Mustard</name>
    <dbReference type="NCBI Taxonomy" id="69181"/>
    <lineage>
        <taxon>Eukaryota</taxon>
        <taxon>Viridiplantae</taxon>
        <taxon>Streptophyta</taxon>
        <taxon>Embryophyta</taxon>
        <taxon>Tracheophyta</taxon>
        <taxon>Spermatophyta</taxon>
        <taxon>Magnoliopsida</taxon>
        <taxon>eudicotyledons</taxon>
        <taxon>Gunneridae</taxon>
        <taxon>Pentapetalae</taxon>
        <taxon>rosids</taxon>
        <taxon>malvids</taxon>
        <taxon>Brassicales</taxon>
        <taxon>Brassicaceae</taxon>
        <taxon>Brassiceae</taxon>
        <taxon>Brassica</taxon>
    </lineage>
</organism>
<name>A0A8S9HAF2_BRACR</name>
<feature type="region of interest" description="Disordered" evidence="1">
    <location>
        <begin position="290"/>
        <end position="331"/>
    </location>
</feature>
<dbReference type="EMBL" id="QGKW02001940">
    <property type="protein sequence ID" value="KAF2556091.1"/>
    <property type="molecule type" value="Genomic_DNA"/>
</dbReference>
<sequence>MTAIDIGKSSRGQTGNARFGAKCSIPIPQSELDQSKAGLIRRDRHVGHVIWIVLEQLPSGYRTVWRVVIKPVTELLEKLGEQTDSKVFKVMDKLVRENGTGTLCGPRVEIIGTKDWKSGVLAKDLLGEQETTRRNRVGLLRHNSSDTMYLPRHNCTVTGTQGVHYCGFPIAMKAWMGTSESVPSHDWLGSGSDPRKTTVRIKMRSMSSEKINYLTVTEFINFLAVTGSSYRVVTKQFGGWLLSRLLNCWRSWESRKKAARGWLERLEGGYVRLSNRPVSFNEISADQRGDIPALYGSGETRERDIPREGDSDRKDRESWPEGGPGSQLLAAGTVREGNIPNLCSAWVLVNSSSPSYRGLDDADLP</sequence>
<accession>A0A8S9HAF2</accession>
<proteinExistence type="predicted"/>
<evidence type="ECO:0000256" key="1">
    <source>
        <dbReference type="SAM" id="MobiDB-lite"/>
    </source>
</evidence>
<protein>
    <submittedName>
        <fullName evidence="2">Uncharacterized protein</fullName>
    </submittedName>
</protein>
<comment type="caution">
    <text evidence="2">The sequence shown here is derived from an EMBL/GenBank/DDBJ whole genome shotgun (WGS) entry which is preliminary data.</text>
</comment>
<feature type="compositionally biased region" description="Basic and acidic residues" evidence="1">
    <location>
        <begin position="299"/>
        <end position="319"/>
    </location>
</feature>
<evidence type="ECO:0000313" key="2">
    <source>
        <dbReference type="EMBL" id="KAF2556091.1"/>
    </source>
</evidence>
<dbReference type="AlphaFoldDB" id="A0A8S9HAF2"/>
<dbReference type="Proteomes" id="UP000712281">
    <property type="component" value="Unassembled WGS sequence"/>
</dbReference>
<gene>
    <name evidence="2" type="ORF">F2Q68_00015907</name>
</gene>
<evidence type="ECO:0000313" key="3">
    <source>
        <dbReference type="Proteomes" id="UP000712281"/>
    </source>
</evidence>
<reference evidence="2" key="1">
    <citation type="submission" date="2019-12" db="EMBL/GenBank/DDBJ databases">
        <title>Genome sequencing and annotation of Brassica cretica.</title>
        <authorList>
            <person name="Studholme D.J."/>
            <person name="Sarris P.F."/>
        </authorList>
    </citation>
    <scope>NUCLEOTIDE SEQUENCE</scope>
    <source>
        <strain evidence="2">PFS-001/15</strain>
        <tissue evidence="2">Leaf</tissue>
    </source>
</reference>